<feature type="signal peptide" evidence="1">
    <location>
        <begin position="1"/>
        <end position="19"/>
    </location>
</feature>
<evidence type="ECO:0000313" key="3">
    <source>
        <dbReference type="Proteomes" id="UP001164746"/>
    </source>
</evidence>
<organism evidence="2 3">
    <name type="scientific">Mya arenaria</name>
    <name type="common">Soft-shell clam</name>
    <dbReference type="NCBI Taxonomy" id="6604"/>
    <lineage>
        <taxon>Eukaryota</taxon>
        <taxon>Metazoa</taxon>
        <taxon>Spiralia</taxon>
        <taxon>Lophotrochozoa</taxon>
        <taxon>Mollusca</taxon>
        <taxon>Bivalvia</taxon>
        <taxon>Autobranchia</taxon>
        <taxon>Heteroconchia</taxon>
        <taxon>Euheterodonta</taxon>
        <taxon>Imparidentia</taxon>
        <taxon>Neoheterodontei</taxon>
        <taxon>Myida</taxon>
        <taxon>Myoidea</taxon>
        <taxon>Myidae</taxon>
        <taxon>Mya</taxon>
    </lineage>
</organism>
<proteinExistence type="predicted"/>
<reference evidence="2" key="1">
    <citation type="submission" date="2022-11" db="EMBL/GenBank/DDBJ databases">
        <title>Centuries of genome instability and evolution in soft-shell clam transmissible cancer (bioRxiv).</title>
        <authorList>
            <person name="Hart S.F.M."/>
            <person name="Yonemitsu M.A."/>
            <person name="Giersch R.M."/>
            <person name="Beal B.F."/>
            <person name="Arriagada G."/>
            <person name="Davis B.W."/>
            <person name="Ostrander E.A."/>
            <person name="Goff S.P."/>
            <person name="Metzger M.J."/>
        </authorList>
    </citation>
    <scope>NUCLEOTIDE SEQUENCE</scope>
    <source>
        <strain evidence="2">MELC-2E11</strain>
        <tissue evidence="2">Siphon/mantle</tissue>
    </source>
</reference>
<evidence type="ECO:0000313" key="2">
    <source>
        <dbReference type="EMBL" id="WAR18425.1"/>
    </source>
</evidence>
<feature type="chain" id="PRO_5046015530" description="Antifreeze protein" evidence="1">
    <location>
        <begin position="20"/>
        <end position="141"/>
    </location>
</feature>
<keyword evidence="1" id="KW-0732">Signal</keyword>
<name>A0ABY7F892_MYAAR</name>
<evidence type="ECO:0000256" key="1">
    <source>
        <dbReference type="SAM" id="SignalP"/>
    </source>
</evidence>
<accession>A0ABY7F892</accession>
<evidence type="ECO:0008006" key="4">
    <source>
        <dbReference type="Google" id="ProtNLM"/>
    </source>
</evidence>
<keyword evidence="3" id="KW-1185">Reference proteome</keyword>
<gene>
    <name evidence="2" type="ORF">MAR_000263</name>
</gene>
<protein>
    <recommendedName>
        <fullName evidence="4">Antifreeze protein</fullName>
    </recommendedName>
</protein>
<sequence>MNGNLLLVVCLSTLRKLVADIGTPCTVTSDCNTTTVAGTVCDTIMSPPVCKLGSAANCTNNQDDCASNSSCIANACRCTVFTHTEETSTKLCKKDIGQTCAGLTDCLGTACSSTLACDRTANTGVVCDNTNVCKLHEISSR</sequence>
<dbReference type="EMBL" id="CP111022">
    <property type="protein sequence ID" value="WAR18425.1"/>
    <property type="molecule type" value="Genomic_DNA"/>
</dbReference>
<dbReference type="Proteomes" id="UP001164746">
    <property type="component" value="Chromosome 11"/>
</dbReference>